<dbReference type="Proteomes" id="UP000626109">
    <property type="component" value="Unassembled WGS sequence"/>
</dbReference>
<feature type="non-terminal residue" evidence="2">
    <location>
        <position position="1"/>
    </location>
</feature>
<dbReference type="PANTHER" id="PTHR13271:SF34">
    <property type="entry name" value="N-LYSINE METHYLTRANSFERASE SETD6"/>
    <property type="match status" value="1"/>
</dbReference>
<protein>
    <recommendedName>
        <fullName evidence="4">SET domain-containing protein</fullName>
    </recommendedName>
</protein>
<feature type="region of interest" description="Disordered" evidence="1">
    <location>
        <begin position="24"/>
        <end position="79"/>
    </location>
</feature>
<name>A0A813KZD7_POLGL</name>
<evidence type="ECO:0008006" key="4">
    <source>
        <dbReference type="Google" id="ProtNLM"/>
    </source>
</evidence>
<organism evidence="2 3">
    <name type="scientific">Polarella glacialis</name>
    <name type="common">Dinoflagellate</name>
    <dbReference type="NCBI Taxonomy" id="89957"/>
    <lineage>
        <taxon>Eukaryota</taxon>
        <taxon>Sar</taxon>
        <taxon>Alveolata</taxon>
        <taxon>Dinophyceae</taxon>
        <taxon>Suessiales</taxon>
        <taxon>Suessiaceae</taxon>
        <taxon>Polarella</taxon>
    </lineage>
</organism>
<dbReference type="GO" id="GO:0016279">
    <property type="term" value="F:protein-lysine N-methyltransferase activity"/>
    <property type="evidence" value="ECO:0007669"/>
    <property type="project" value="TreeGrafter"/>
</dbReference>
<feature type="non-terminal residue" evidence="2">
    <location>
        <position position="477"/>
    </location>
</feature>
<proteinExistence type="predicted"/>
<dbReference type="GO" id="GO:0005634">
    <property type="term" value="C:nucleus"/>
    <property type="evidence" value="ECO:0007669"/>
    <property type="project" value="TreeGrafter"/>
</dbReference>
<dbReference type="PANTHER" id="PTHR13271">
    <property type="entry name" value="UNCHARACTERIZED PUTATIVE METHYLTRANSFERASE"/>
    <property type="match status" value="1"/>
</dbReference>
<dbReference type="EMBL" id="CAJNNW010032959">
    <property type="protein sequence ID" value="CAE8716389.1"/>
    <property type="molecule type" value="Genomic_DNA"/>
</dbReference>
<evidence type="ECO:0000313" key="2">
    <source>
        <dbReference type="EMBL" id="CAE8716389.1"/>
    </source>
</evidence>
<evidence type="ECO:0000256" key="1">
    <source>
        <dbReference type="SAM" id="MobiDB-lite"/>
    </source>
</evidence>
<dbReference type="InterPro" id="IPR046341">
    <property type="entry name" value="SET_dom_sf"/>
</dbReference>
<dbReference type="InterPro" id="IPR050600">
    <property type="entry name" value="SETD3_SETD6_MTase"/>
</dbReference>
<dbReference type="Gene3D" id="3.90.1410.10">
    <property type="entry name" value="set domain protein methyltransferase, domain 1"/>
    <property type="match status" value="1"/>
</dbReference>
<dbReference type="CDD" id="cd10527">
    <property type="entry name" value="SET_LSMT"/>
    <property type="match status" value="1"/>
</dbReference>
<dbReference type="SUPFAM" id="SSF82199">
    <property type="entry name" value="SET domain"/>
    <property type="match status" value="1"/>
</dbReference>
<comment type="caution">
    <text evidence="2">The sequence shown here is derived from an EMBL/GenBank/DDBJ whole genome shotgun (WGS) entry which is preliminary data.</text>
</comment>
<reference evidence="2" key="1">
    <citation type="submission" date="2021-02" db="EMBL/GenBank/DDBJ databases">
        <authorList>
            <person name="Dougan E. K."/>
            <person name="Rhodes N."/>
            <person name="Thang M."/>
            <person name="Chan C."/>
        </authorList>
    </citation>
    <scope>NUCLEOTIDE SEQUENCE</scope>
</reference>
<dbReference type="AlphaFoldDB" id="A0A813KZD7"/>
<evidence type="ECO:0000313" key="3">
    <source>
        <dbReference type="Proteomes" id="UP000626109"/>
    </source>
</evidence>
<gene>
    <name evidence="2" type="ORF">PGLA2088_LOCUS39038</name>
</gene>
<sequence>AGELVMSVPRSLCLEVPLLASRAAAATTTPPTTSKTAATTATTATATATAVTRTAPTTATAATTTATTTPTTPTTAVTTPTSSCLARAAGCVDGPRDASDLLGSEAGRCAASKLAAMLIVEQQLGSASLFAPYLALLPESAPPQPLTLPWPTTNMELSPLLSHEHKASCKLSDACLSLLEQEESLQTASITRKRWGLSSVLCRSFSLTNSASPTLAMVPLLDVLNHWTPKPYHAVPWTCHFEEHKDAVVMLADRDIQPGEELTHLYSASSDSKLLCRYGIAPAAPALNMFNEAVISVPSSLLSEPASNSAALAVAPELEAARTAAVKEHGWVDLSKPLLFLLPRDLRPQGALLALARLLALGSDEEVVRLKGQIFRRKDSEPGSTVDISNNNDDVNDGSDRSSSAPCSPQNEQRAWKLVAILVRQGLELLTTTAAAEKTATTTAATATATTATTAAKTTTTTPATAATTATATIITP</sequence>
<feature type="region of interest" description="Disordered" evidence="1">
    <location>
        <begin position="379"/>
        <end position="410"/>
    </location>
</feature>
<accession>A0A813KZD7</accession>